<accession>A0ABW7LT74</accession>
<dbReference type="InterPro" id="IPR001343">
    <property type="entry name" value="Hemolysn_Ca-bd"/>
</dbReference>
<dbReference type="InterPro" id="IPR050557">
    <property type="entry name" value="RTX_toxin/Mannuronan_C5-epim"/>
</dbReference>
<name>A0ABW7LT74_9RHOB</name>
<evidence type="ECO:0000313" key="4">
    <source>
        <dbReference type="Proteomes" id="UP001609376"/>
    </source>
</evidence>
<dbReference type="InterPro" id="IPR018511">
    <property type="entry name" value="Hemolysin-typ_Ca-bd_CS"/>
</dbReference>
<dbReference type="Pfam" id="PF00353">
    <property type="entry name" value="HemolysinCabind"/>
    <property type="match status" value="6"/>
</dbReference>
<dbReference type="Gene3D" id="2.150.10.10">
    <property type="entry name" value="Serralysin-like metalloprotease, C-terminal"/>
    <property type="match status" value="5"/>
</dbReference>
<evidence type="ECO:0000256" key="2">
    <source>
        <dbReference type="ARBA" id="ARBA00022525"/>
    </source>
</evidence>
<dbReference type="PROSITE" id="PS00330">
    <property type="entry name" value="HEMOLYSIN_CALCIUM"/>
    <property type="match status" value="1"/>
</dbReference>
<keyword evidence="4" id="KW-1185">Reference proteome</keyword>
<comment type="caution">
    <text evidence="3">The sequence shown here is derived from an EMBL/GenBank/DDBJ whole genome shotgun (WGS) entry which is preliminary data.</text>
</comment>
<gene>
    <name evidence="3" type="ORF">ACHFJ0_21825</name>
</gene>
<protein>
    <recommendedName>
        <fullName evidence="5">Calcium-binding protein</fullName>
    </recommendedName>
</protein>
<evidence type="ECO:0000313" key="3">
    <source>
        <dbReference type="EMBL" id="MFH5776894.1"/>
    </source>
</evidence>
<dbReference type="EMBL" id="JBIMPR010000025">
    <property type="protein sequence ID" value="MFH5776894.1"/>
    <property type="molecule type" value="Genomic_DNA"/>
</dbReference>
<dbReference type="PANTHER" id="PTHR38340">
    <property type="entry name" value="S-LAYER PROTEIN"/>
    <property type="match status" value="1"/>
</dbReference>
<comment type="subcellular location">
    <subcellularLocation>
        <location evidence="1">Secreted</location>
    </subcellularLocation>
</comment>
<proteinExistence type="predicted"/>
<evidence type="ECO:0000256" key="1">
    <source>
        <dbReference type="ARBA" id="ARBA00004613"/>
    </source>
</evidence>
<sequence length="449" mass="46962">MSVLRGTVGDDELHVLVGQDRVYSYEGNDTIYGGTGAAQIVSGAGNDWIISIAGDVVLAGDGDDRISGYSATSGVKFYGGVGNDFLEGSSSADTLYGGTGNDTFYDSGPDDLIYGGAGIDTLQVSFLSFTVVGPSIVYTFTPGGSLSAPLSTPNGSVYYSVEQIDITGSAWHDQLTGGWRNDTLRGWHGNDTLQGRGGDDILIGDNGDDQLLGDYGNDQIQSGSGNDTLSGGAGNDLLLGTHAGSVYSGNTIFIGGTGADTINARFSSSTTLSFRNSTEAVYVDLSLGRGFGGDAQGDTYIGGFGEIWLTDGNDMLVGGARQYGFSGDDILVQSNGTRTMAGGAGADSFVMTVHLSAIFENLTISDFDTAAGELIDLRRVDARPAAGDQAFVFIGQDAFSGGRGEVRFQYDTDTDRTRIELDMVGSDGAVDYWFYLNGQVNLDADHFLF</sequence>
<dbReference type="RefSeq" id="WP_395135910.1">
    <property type="nucleotide sequence ID" value="NZ_JBIMPR010000025.1"/>
</dbReference>
<dbReference type="Proteomes" id="UP001609376">
    <property type="component" value="Unassembled WGS sequence"/>
</dbReference>
<dbReference type="PRINTS" id="PR00313">
    <property type="entry name" value="CABNDNGRPT"/>
</dbReference>
<dbReference type="SUPFAM" id="SSF51120">
    <property type="entry name" value="beta-Roll"/>
    <property type="match status" value="3"/>
</dbReference>
<dbReference type="PANTHER" id="PTHR38340:SF1">
    <property type="entry name" value="S-LAYER PROTEIN"/>
    <property type="match status" value="1"/>
</dbReference>
<evidence type="ECO:0008006" key="5">
    <source>
        <dbReference type="Google" id="ProtNLM"/>
    </source>
</evidence>
<reference evidence="3 4" key="1">
    <citation type="submission" date="2024-10" db="EMBL/GenBank/DDBJ databases">
        <title>Paracoccus drimophilus sp. nov., a novel bacterium from corn roots in Hunan.</title>
        <authorList>
            <person name="Li X."/>
        </authorList>
    </citation>
    <scope>NUCLEOTIDE SEQUENCE [LARGE SCALE GENOMIC DNA]</scope>
    <source>
        <strain evidence="3 4">NGMCC 1.201697</strain>
    </source>
</reference>
<organism evidence="3 4">
    <name type="scientific">Paracoccus broussonetiae subsp. drimophilus</name>
    <dbReference type="NCBI Taxonomy" id="3373869"/>
    <lineage>
        <taxon>Bacteria</taxon>
        <taxon>Pseudomonadati</taxon>
        <taxon>Pseudomonadota</taxon>
        <taxon>Alphaproteobacteria</taxon>
        <taxon>Rhodobacterales</taxon>
        <taxon>Paracoccaceae</taxon>
        <taxon>Paracoccus</taxon>
        <taxon>Paracoccus broussonetiae</taxon>
    </lineage>
</organism>
<keyword evidence="2" id="KW-0964">Secreted</keyword>
<dbReference type="InterPro" id="IPR011049">
    <property type="entry name" value="Serralysin-like_metalloprot_C"/>
</dbReference>